<reference evidence="1 2" key="1">
    <citation type="submission" date="2018-08" db="EMBL/GenBank/DDBJ databases">
        <title>Recombination of ecologically and evolutionarily significant loci maintains genetic cohesion in the Pseudomonas syringae species complex.</title>
        <authorList>
            <person name="Dillon M."/>
            <person name="Thakur S."/>
            <person name="Almeida R.N.D."/>
            <person name="Weir B.S."/>
            <person name="Guttman D.S."/>
        </authorList>
    </citation>
    <scope>NUCLEOTIDE SEQUENCE [LARGE SCALE GENOMIC DNA]</scope>
    <source>
        <strain evidence="1 2">ICMP 4086</strain>
    </source>
</reference>
<evidence type="ECO:0000313" key="1">
    <source>
        <dbReference type="EMBL" id="RMM11294.1"/>
    </source>
</evidence>
<proteinExistence type="predicted"/>
<dbReference type="Proteomes" id="UP000278587">
    <property type="component" value="Unassembled WGS sequence"/>
</dbReference>
<name>A0A3M3BEX5_9PSED</name>
<gene>
    <name evidence="1" type="ORF">ALQ84_101476</name>
</gene>
<protein>
    <submittedName>
        <fullName evidence="1">Uncharacterized protein</fullName>
    </submittedName>
</protein>
<sequence length="87" mass="10330">MLLKSFKILLMILINIDRIGLVAAQQVDTRNDDMNVRLAVNHLAGFPISNRLHFWQVRFGIQIEFFRLVRMHKEVLEVGRHCLEQFR</sequence>
<accession>A0A3M3BEX5</accession>
<comment type="caution">
    <text evidence="1">The sequence shown here is derived from an EMBL/GenBank/DDBJ whole genome shotgun (WGS) entry which is preliminary data.</text>
</comment>
<evidence type="ECO:0000313" key="2">
    <source>
        <dbReference type="Proteomes" id="UP000278587"/>
    </source>
</evidence>
<dbReference type="AlphaFoldDB" id="A0A3M3BEX5"/>
<organism evidence="1 2">
    <name type="scientific">Pseudomonas caricapapayae</name>
    <dbReference type="NCBI Taxonomy" id="46678"/>
    <lineage>
        <taxon>Bacteria</taxon>
        <taxon>Pseudomonadati</taxon>
        <taxon>Pseudomonadota</taxon>
        <taxon>Gammaproteobacteria</taxon>
        <taxon>Pseudomonadales</taxon>
        <taxon>Pseudomonadaceae</taxon>
        <taxon>Pseudomonas</taxon>
    </lineage>
</organism>
<dbReference type="EMBL" id="RBOC01000068">
    <property type="protein sequence ID" value="RMM11294.1"/>
    <property type="molecule type" value="Genomic_DNA"/>
</dbReference>